<keyword evidence="1" id="KW-0436">Ligase</keyword>
<dbReference type="InterPro" id="IPR009080">
    <property type="entry name" value="tRNAsynth_Ia_anticodon-bd"/>
</dbReference>
<dbReference type="Pfam" id="PF05746">
    <property type="entry name" value="DALR_1"/>
    <property type="match status" value="1"/>
</dbReference>
<evidence type="ECO:0000256" key="1">
    <source>
        <dbReference type="ARBA" id="ARBA00022598"/>
    </source>
</evidence>
<dbReference type="EMBL" id="JACEIQ010000015">
    <property type="protein sequence ID" value="MBA4495396.1"/>
    <property type="molecule type" value="Genomic_DNA"/>
</dbReference>
<keyword evidence="3" id="KW-0067">ATP-binding</keyword>
<comment type="caution">
    <text evidence="5">The sequence shown here is derived from an EMBL/GenBank/DDBJ whole genome shotgun (WGS) entry which is preliminary data.</text>
</comment>
<keyword evidence="2" id="KW-0547">Nucleotide-binding</keyword>
<dbReference type="RefSeq" id="WP_181752999.1">
    <property type="nucleotide sequence ID" value="NZ_JAECVR010000014.1"/>
</dbReference>
<gene>
    <name evidence="5" type="ORF">H1191_13895</name>
</gene>
<dbReference type="Gene3D" id="1.10.730.10">
    <property type="entry name" value="Isoleucyl-tRNA Synthetase, Domain 1"/>
    <property type="match status" value="1"/>
</dbReference>
<name>A0A7W1WST0_9BACL</name>
<dbReference type="InterPro" id="IPR008909">
    <property type="entry name" value="DALR_anticod-bd"/>
</dbReference>
<accession>A0A7W1WST0</accession>
<dbReference type="GO" id="GO:0005524">
    <property type="term" value="F:ATP binding"/>
    <property type="evidence" value="ECO:0007669"/>
    <property type="project" value="UniProtKB-KW"/>
</dbReference>
<evidence type="ECO:0000259" key="4">
    <source>
        <dbReference type="Pfam" id="PF05746"/>
    </source>
</evidence>
<dbReference type="Proteomes" id="UP000535491">
    <property type="component" value="Unassembled WGS sequence"/>
</dbReference>
<feature type="domain" description="DALR anticodon binding" evidence="4">
    <location>
        <begin position="2"/>
        <end position="61"/>
    </location>
</feature>
<sequence>MTICNYGFQLASLFNQFYAACPVITEEDPDKRSFRLWLTAEYTKHLADILYILGLPTPTEM</sequence>
<dbReference type="SUPFAM" id="SSF47323">
    <property type="entry name" value="Anticodon-binding domain of a subclass of class I aminoacyl-tRNA synthetases"/>
    <property type="match status" value="1"/>
</dbReference>
<dbReference type="GO" id="GO:0006420">
    <property type="term" value="P:arginyl-tRNA aminoacylation"/>
    <property type="evidence" value="ECO:0007669"/>
    <property type="project" value="InterPro"/>
</dbReference>
<evidence type="ECO:0000256" key="3">
    <source>
        <dbReference type="ARBA" id="ARBA00022840"/>
    </source>
</evidence>
<protein>
    <recommendedName>
        <fullName evidence="4">DALR anticodon binding domain-containing protein</fullName>
    </recommendedName>
</protein>
<organism evidence="5 6">
    <name type="scientific">Paenactinomyces guangxiensis</name>
    <dbReference type="NCBI Taxonomy" id="1490290"/>
    <lineage>
        <taxon>Bacteria</taxon>
        <taxon>Bacillati</taxon>
        <taxon>Bacillota</taxon>
        <taxon>Bacilli</taxon>
        <taxon>Bacillales</taxon>
        <taxon>Thermoactinomycetaceae</taxon>
        <taxon>Paenactinomyces</taxon>
    </lineage>
</organism>
<evidence type="ECO:0000313" key="6">
    <source>
        <dbReference type="Proteomes" id="UP000535491"/>
    </source>
</evidence>
<dbReference type="AlphaFoldDB" id="A0A7W1WST0"/>
<evidence type="ECO:0000313" key="5">
    <source>
        <dbReference type="EMBL" id="MBA4495396.1"/>
    </source>
</evidence>
<keyword evidence="6" id="KW-1185">Reference proteome</keyword>
<reference evidence="5 6" key="1">
    <citation type="submission" date="2020-07" db="EMBL/GenBank/DDBJ databases">
        <authorList>
            <person name="Feng H."/>
        </authorList>
    </citation>
    <scope>NUCLEOTIDE SEQUENCE [LARGE SCALE GENOMIC DNA]</scope>
    <source>
        <strain evidence="6">s-10</strain>
    </source>
</reference>
<evidence type="ECO:0000256" key="2">
    <source>
        <dbReference type="ARBA" id="ARBA00022741"/>
    </source>
</evidence>
<dbReference type="GO" id="GO:0004814">
    <property type="term" value="F:arginine-tRNA ligase activity"/>
    <property type="evidence" value="ECO:0007669"/>
    <property type="project" value="InterPro"/>
</dbReference>
<proteinExistence type="predicted"/>